<evidence type="ECO:0000313" key="4">
    <source>
        <dbReference type="Proteomes" id="UP001281410"/>
    </source>
</evidence>
<dbReference type="InterPro" id="IPR051504">
    <property type="entry name" value="Plant_metabolite_acyltrans"/>
</dbReference>
<keyword evidence="4" id="KW-1185">Reference proteome</keyword>
<evidence type="ECO:0000313" key="3">
    <source>
        <dbReference type="EMBL" id="KAK3184253.1"/>
    </source>
</evidence>
<accession>A0AAD9ZLE2</accession>
<keyword evidence="1" id="KW-0808">Transferase</keyword>
<dbReference type="EMBL" id="JANJYJ010000010">
    <property type="protein sequence ID" value="KAK3184253.1"/>
    <property type="molecule type" value="Genomic_DNA"/>
</dbReference>
<evidence type="ECO:0000256" key="1">
    <source>
        <dbReference type="ARBA" id="ARBA00022679"/>
    </source>
</evidence>
<keyword evidence="2" id="KW-0012">Acyltransferase</keyword>
<dbReference type="PANTHER" id="PTHR31625">
    <property type="match status" value="1"/>
</dbReference>
<organism evidence="3 4">
    <name type="scientific">Dipteronia sinensis</name>
    <dbReference type="NCBI Taxonomy" id="43782"/>
    <lineage>
        <taxon>Eukaryota</taxon>
        <taxon>Viridiplantae</taxon>
        <taxon>Streptophyta</taxon>
        <taxon>Embryophyta</taxon>
        <taxon>Tracheophyta</taxon>
        <taxon>Spermatophyta</taxon>
        <taxon>Magnoliopsida</taxon>
        <taxon>eudicotyledons</taxon>
        <taxon>Gunneridae</taxon>
        <taxon>Pentapetalae</taxon>
        <taxon>rosids</taxon>
        <taxon>malvids</taxon>
        <taxon>Sapindales</taxon>
        <taxon>Sapindaceae</taxon>
        <taxon>Hippocastanoideae</taxon>
        <taxon>Acereae</taxon>
        <taxon>Dipteronia</taxon>
    </lineage>
</organism>
<protein>
    <submittedName>
        <fullName evidence="3">Uncharacterized protein</fullName>
    </submittedName>
</protein>
<name>A0AAD9ZLE2_9ROSI</name>
<reference evidence="3" key="1">
    <citation type="journal article" date="2023" name="Plant J.">
        <title>Genome sequences and population genomics provide insights into the demographic history, inbreeding, and mutation load of two 'living fossil' tree species of Dipteronia.</title>
        <authorList>
            <person name="Feng Y."/>
            <person name="Comes H.P."/>
            <person name="Chen J."/>
            <person name="Zhu S."/>
            <person name="Lu R."/>
            <person name="Zhang X."/>
            <person name="Li P."/>
            <person name="Qiu J."/>
            <person name="Olsen K.M."/>
            <person name="Qiu Y."/>
        </authorList>
    </citation>
    <scope>NUCLEOTIDE SEQUENCE</scope>
    <source>
        <strain evidence="3">NBL</strain>
    </source>
</reference>
<dbReference type="AlphaFoldDB" id="A0AAD9ZLE2"/>
<proteinExistence type="predicted"/>
<dbReference type="InterPro" id="IPR023213">
    <property type="entry name" value="CAT-like_dom_sf"/>
</dbReference>
<dbReference type="Gene3D" id="3.30.559.10">
    <property type="entry name" value="Chloramphenicol acetyltransferase-like domain"/>
    <property type="match status" value="1"/>
</dbReference>
<dbReference type="GO" id="GO:0016747">
    <property type="term" value="F:acyltransferase activity, transferring groups other than amino-acyl groups"/>
    <property type="evidence" value="ECO:0007669"/>
    <property type="project" value="UniProtKB-ARBA"/>
</dbReference>
<evidence type="ECO:0000256" key="2">
    <source>
        <dbReference type="ARBA" id="ARBA00023315"/>
    </source>
</evidence>
<feature type="non-terminal residue" evidence="3">
    <location>
        <position position="1"/>
    </location>
</feature>
<gene>
    <name evidence="3" type="ORF">Dsin_031539</name>
</gene>
<dbReference type="Proteomes" id="UP001281410">
    <property type="component" value="Unassembled WGS sequence"/>
</dbReference>
<comment type="caution">
    <text evidence="3">The sequence shown here is derived from an EMBL/GenBank/DDBJ whole genome shotgun (WGS) entry which is preliminary data.</text>
</comment>
<sequence length="79" mass="8841">KRRDLMGEDGITVAAIANGRKIFEFGKGGALIGAEKWVSNLKQVINKEERLVTVAGSPKFRVYETDFGWGRPKKSYVVR</sequence>